<evidence type="ECO:0000256" key="3">
    <source>
        <dbReference type="SAM" id="MobiDB-lite"/>
    </source>
</evidence>
<dbReference type="InterPro" id="IPR008274">
    <property type="entry name" value="AldOxase/xan_DH_MoCoBD1"/>
</dbReference>
<dbReference type="GO" id="GO:0016491">
    <property type="term" value="F:oxidoreductase activity"/>
    <property type="evidence" value="ECO:0007669"/>
    <property type="project" value="UniProtKB-KW"/>
</dbReference>
<feature type="region of interest" description="Disordered" evidence="3">
    <location>
        <begin position="697"/>
        <end position="719"/>
    </location>
</feature>
<dbReference type="SUPFAM" id="SSF54665">
    <property type="entry name" value="CO dehydrogenase molybdoprotein N-domain-like"/>
    <property type="match status" value="1"/>
</dbReference>
<dbReference type="Gene3D" id="3.30.365.10">
    <property type="entry name" value="Aldehyde oxidase/xanthine dehydrogenase, molybdopterin binding domain"/>
    <property type="match status" value="4"/>
</dbReference>
<keyword evidence="6" id="KW-1185">Reference proteome</keyword>
<evidence type="ECO:0000313" key="6">
    <source>
        <dbReference type="Proteomes" id="UP001138997"/>
    </source>
</evidence>
<evidence type="ECO:0000256" key="1">
    <source>
        <dbReference type="ARBA" id="ARBA00022505"/>
    </source>
</evidence>
<evidence type="ECO:0000313" key="5">
    <source>
        <dbReference type="EMBL" id="MCD5313983.1"/>
    </source>
</evidence>
<comment type="caution">
    <text evidence="5">The sequence shown here is derived from an EMBL/GenBank/DDBJ whole genome shotgun (WGS) entry which is preliminary data.</text>
</comment>
<dbReference type="SUPFAM" id="SSF56003">
    <property type="entry name" value="Molybdenum cofactor-binding domain"/>
    <property type="match status" value="1"/>
</dbReference>
<dbReference type="InterPro" id="IPR036856">
    <property type="entry name" value="Ald_Oxase/Xan_DH_a/b_sf"/>
</dbReference>
<organism evidence="5 6">
    <name type="scientific">Kineosporia babensis</name>
    <dbReference type="NCBI Taxonomy" id="499548"/>
    <lineage>
        <taxon>Bacteria</taxon>
        <taxon>Bacillati</taxon>
        <taxon>Actinomycetota</taxon>
        <taxon>Actinomycetes</taxon>
        <taxon>Kineosporiales</taxon>
        <taxon>Kineosporiaceae</taxon>
        <taxon>Kineosporia</taxon>
    </lineage>
</organism>
<gene>
    <name evidence="5" type="ORF">LR394_24040</name>
</gene>
<name>A0A9X1NJ04_9ACTN</name>
<dbReference type="Pfam" id="PF01315">
    <property type="entry name" value="Ald_Xan_dh_C"/>
    <property type="match status" value="1"/>
</dbReference>
<accession>A0A9X1NJ04</accession>
<dbReference type="RefSeq" id="WP_231446124.1">
    <property type="nucleotide sequence ID" value="NZ_JAJOMB010000014.1"/>
</dbReference>
<feature type="domain" description="Aldehyde oxidase/xanthine dehydrogenase a/b hammerhead" evidence="4">
    <location>
        <begin position="14"/>
        <end position="126"/>
    </location>
</feature>
<keyword evidence="1" id="KW-0500">Molybdenum</keyword>
<dbReference type="PANTHER" id="PTHR11908">
    <property type="entry name" value="XANTHINE DEHYDROGENASE"/>
    <property type="match status" value="1"/>
</dbReference>
<dbReference type="Gene3D" id="3.90.1170.50">
    <property type="entry name" value="Aldehyde oxidase/xanthine dehydrogenase, a/b hammerhead"/>
    <property type="match status" value="1"/>
</dbReference>
<dbReference type="Pfam" id="PF02738">
    <property type="entry name" value="MoCoBD_1"/>
    <property type="match status" value="1"/>
</dbReference>
<dbReference type="InterPro" id="IPR037165">
    <property type="entry name" value="AldOxase/xan_DH_Mopterin-bd_sf"/>
</dbReference>
<dbReference type="InterPro" id="IPR016208">
    <property type="entry name" value="Ald_Oxase/xanthine_DH-like"/>
</dbReference>
<dbReference type="SMART" id="SM01008">
    <property type="entry name" value="Ald_Xan_dh_C"/>
    <property type="match status" value="1"/>
</dbReference>
<evidence type="ECO:0000256" key="2">
    <source>
        <dbReference type="ARBA" id="ARBA00023002"/>
    </source>
</evidence>
<dbReference type="Pfam" id="PF20256">
    <property type="entry name" value="MoCoBD_2"/>
    <property type="match status" value="1"/>
</dbReference>
<dbReference type="EMBL" id="JAJOMB010000014">
    <property type="protein sequence ID" value="MCD5313983.1"/>
    <property type="molecule type" value="Genomic_DNA"/>
</dbReference>
<dbReference type="InterPro" id="IPR000674">
    <property type="entry name" value="Ald_Oxase/Xan_DH_a/b"/>
</dbReference>
<reference evidence="5" key="1">
    <citation type="submission" date="2021-11" db="EMBL/GenBank/DDBJ databases">
        <title>Streptomyces corallinus and Kineosporia corallina sp. nov., two new coral-derived marine actinobacteria.</title>
        <authorList>
            <person name="Buangrab K."/>
            <person name="Sutthacheep M."/>
            <person name="Yeemin T."/>
            <person name="Harunari E."/>
            <person name="Igarashi Y."/>
            <person name="Sripreechasak P."/>
            <person name="Kanchanasin P."/>
            <person name="Tanasupawat S."/>
            <person name="Phongsopitanun W."/>
        </authorList>
    </citation>
    <scope>NUCLEOTIDE SEQUENCE</scope>
    <source>
        <strain evidence="5">JCM 31032</strain>
    </source>
</reference>
<dbReference type="GO" id="GO:0005506">
    <property type="term" value="F:iron ion binding"/>
    <property type="evidence" value="ECO:0007669"/>
    <property type="project" value="InterPro"/>
</dbReference>
<proteinExistence type="predicted"/>
<dbReference type="AlphaFoldDB" id="A0A9X1NJ04"/>
<dbReference type="Proteomes" id="UP001138997">
    <property type="component" value="Unassembled WGS sequence"/>
</dbReference>
<dbReference type="PANTHER" id="PTHR11908:SF132">
    <property type="entry name" value="ALDEHYDE OXIDASE 1-RELATED"/>
    <property type="match status" value="1"/>
</dbReference>
<sequence>MSDVLRVDAREKVTGKARYGADRTPEGLLHAAFATATIARGRIVEVDTAESEALAGVVSVTTRFGEDELGPPSFVMGGGYGTQSLQPLRGDRIAHRGQPIALVLAENPVVANHAAELITATYEPEAHASHLDADQAETLLQREAIPIPFADDLTFGDAETDMAAAQTVVDATYEHPAQNATPLELLSAVVQWHEDRLLIHEGTQNAGALRNGLARQLNLDPQQIEVRSRYLGGAFGQRNAQHPYLAPLVLAARRAGRPVKLVLTRQQTFHQASFRPQTRHRITLGADATGRMTAAVHEIDQQTSRHDLFPGGYAKVTSRLYGIPSYRSRQRLVRNDIQTPGYVRAPFEQPGVWAFESAVDELAARVGADPVAFRLANDTSHDPVSGLPFSSRHLGECLRRGAQAFGWEQRPLAPGDWTDDEGNRIGWGVAVGAYPANVTPARARVRVEPDGTVLVETDGHEMGQGLTSAVTSLVTRELGIPAEQVRVRLGDTRVGAQPLTAGSWGTASTLPAVQAALEQLKAGESGAEAGNGLPTALADRAANGLVAAAGPVYGEFAAFSFIAHFVEVRLERVTGRIRVPRVLSVADCGRVANRVTAASQVRGGVVWGLGAALREHLVTDPRLGGFLNASLEEYPISVNADICAIDVDFVDRPDPLLNSSGVKGLGEVAMVGVAPAVTNAIWHATGQRLRKLPITIADLPAGGRRPPSGPSTGGSRPTG</sequence>
<protein>
    <submittedName>
        <fullName evidence="5">Xanthine dehydrogenase family protein molybdopterin-binding subunit</fullName>
    </submittedName>
</protein>
<keyword evidence="2" id="KW-0560">Oxidoreductase</keyword>
<dbReference type="InterPro" id="IPR046867">
    <property type="entry name" value="AldOxase/xan_DH_MoCoBD2"/>
</dbReference>
<evidence type="ECO:0000259" key="4">
    <source>
        <dbReference type="SMART" id="SM01008"/>
    </source>
</evidence>